<dbReference type="RefSeq" id="WP_283217871.1">
    <property type="nucleotide sequence ID" value="NZ_LGFD01000042.1"/>
</dbReference>
<comment type="caution">
    <text evidence="1">The sequence shown here is derived from an EMBL/GenBank/DDBJ whole genome shotgun (WGS) entry which is preliminary data.</text>
</comment>
<proteinExistence type="predicted"/>
<dbReference type="EMBL" id="LGFD01000042">
    <property type="protein sequence ID" value="KUK16983.1"/>
    <property type="molecule type" value="Genomic_DNA"/>
</dbReference>
<accession>A0A101EKD7</accession>
<reference evidence="2" key="1">
    <citation type="journal article" date="2015" name="MBio">
        <title>Genome-Resolved Metagenomic Analysis Reveals Roles for Candidate Phyla and Other Microbial Community Members in Biogeochemical Transformations in Oil Reservoirs.</title>
        <authorList>
            <person name="Hu P."/>
            <person name="Tom L."/>
            <person name="Singh A."/>
            <person name="Thomas B.C."/>
            <person name="Baker B.J."/>
            <person name="Piceno Y.M."/>
            <person name="Andersen G.L."/>
            <person name="Banfield J.F."/>
        </authorList>
    </citation>
    <scope>NUCLEOTIDE SEQUENCE [LARGE SCALE GENOMIC DNA]</scope>
</reference>
<evidence type="ECO:0000313" key="1">
    <source>
        <dbReference type="EMBL" id="KUK16983.1"/>
    </source>
</evidence>
<sequence length="100" mass="11293">MLVQDKVLWKIKSLSREVLGRVGSDNYRQKLVFDLLNAVKANDQDRFLWILLRALNAHSKDNPKAKELASVLMEVFPSSEAEFEKVAYSIILGIMAGGED</sequence>
<protein>
    <submittedName>
        <fullName evidence="1">Uncharacterized protein</fullName>
    </submittedName>
</protein>
<gene>
    <name evidence="1" type="ORF">XD54_1720</name>
</gene>
<evidence type="ECO:0000313" key="2">
    <source>
        <dbReference type="Proteomes" id="UP000053911"/>
    </source>
</evidence>
<name>A0A101EKD7_9EURY</name>
<organism evidence="1 2">
    <name type="scientific">Thermococcus sibiricus</name>
    <dbReference type="NCBI Taxonomy" id="172049"/>
    <lineage>
        <taxon>Archaea</taxon>
        <taxon>Methanobacteriati</taxon>
        <taxon>Methanobacteriota</taxon>
        <taxon>Thermococci</taxon>
        <taxon>Thermococcales</taxon>
        <taxon>Thermococcaceae</taxon>
        <taxon>Thermococcus</taxon>
    </lineage>
</organism>
<dbReference type="Proteomes" id="UP000053911">
    <property type="component" value="Unassembled WGS sequence"/>
</dbReference>
<dbReference type="AlphaFoldDB" id="A0A101EKD7"/>